<feature type="transmembrane region" description="Helical" evidence="7">
    <location>
        <begin position="240"/>
        <end position="257"/>
    </location>
</feature>
<accession>A0A4R0Z1B3</accession>
<evidence type="ECO:0000256" key="3">
    <source>
        <dbReference type="ARBA" id="ARBA00022741"/>
    </source>
</evidence>
<dbReference type="Proteomes" id="UP000291822">
    <property type="component" value="Unassembled WGS sequence"/>
</dbReference>
<dbReference type="InterPro" id="IPR003593">
    <property type="entry name" value="AAA+_ATPase"/>
</dbReference>
<reference evidence="10 11" key="1">
    <citation type="submission" date="2019-02" db="EMBL/GenBank/DDBJ databases">
        <title>Dyella amyloliquefaciens sp. nov., isolated from forest soil.</title>
        <authorList>
            <person name="Gao Z.-H."/>
            <person name="Qiu L.-H."/>
        </authorList>
    </citation>
    <scope>NUCLEOTIDE SEQUENCE [LARGE SCALE GENOMIC DNA]</scope>
    <source>
        <strain evidence="10 11">KACC 12747</strain>
    </source>
</reference>
<dbReference type="InterPro" id="IPR027417">
    <property type="entry name" value="P-loop_NTPase"/>
</dbReference>
<proteinExistence type="predicted"/>
<evidence type="ECO:0000313" key="11">
    <source>
        <dbReference type="Proteomes" id="UP000291822"/>
    </source>
</evidence>
<keyword evidence="11" id="KW-1185">Reference proteome</keyword>
<dbReference type="InterPro" id="IPR003439">
    <property type="entry name" value="ABC_transporter-like_ATP-bd"/>
</dbReference>
<name>A0A4R0Z1B3_9GAMM</name>
<evidence type="ECO:0000259" key="8">
    <source>
        <dbReference type="PROSITE" id="PS50893"/>
    </source>
</evidence>
<keyword evidence="2 7" id="KW-0812">Transmembrane</keyword>
<gene>
    <name evidence="10" type="ORF">EZM97_06475</name>
</gene>
<feature type="transmembrane region" description="Helical" evidence="7">
    <location>
        <begin position="92"/>
        <end position="117"/>
    </location>
</feature>
<evidence type="ECO:0000259" key="9">
    <source>
        <dbReference type="PROSITE" id="PS50929"/>
    </source>
</evidence>
<dbReference type="SUPFAM" id="SSF90123">
    <property type="entry name" value="ABC transporter transmembrane region"/>
    <property type="match status" value="1"/>
</dbReference>
<dbReference type="PANTHER" id="PTHR24221">
    <property type="entry name" value="ATP-BINDING CASSETTE SUB-FAMILY B"/>
    <property type="match status" value="1"/>
</dbReference>
<dbReference type="EMBL" id="SJTG01000001">
    <property type="protein sequence ID" value="TCI12956.1"/>
    <property type="molecule type" value="Genomic_DNA"/>
</dbReference>
<protein>
    <submittedName>
        <fullName evidence="10">ABC transporter ATP-binding protein</fullName>
    </submittedName>
</protein>
<keyword evidence="4 10" id="KW-0067">ATP-binding</keyword>
<dbReference type="GO" id="GO:0005886">
    <property type="term" value="C:plasma membrane"/>
    <property type="evidence" value="ECO:0007669"/>
    <property type="project" value="UniProtKB-SubCell"/>
</dbReference>
<dbReference type="PROSITE" id="PS50929">
    <property type="entry name" value="ABC_TM1F"/>
    <property type="match status" value="1"/>
</dbReference>
<evidence type="ECO:0000256" key="2">
    <source>
        <dbReference type="ARBA" id="ARBA00022692"/>
    </source>
</evidence>
<evidence type="ECO:0000313" key="10">
    <source>
        <dbReference type="EMBL" id="TCI12956.1"/>
    </source>
</evidence>
<keyword evidence="5 7" id="KW-1133">Transmembrane helix</keyword>
<comment type="subcellular location">
    <subcellularLocation>
        <location evidence="1">Cell membrane</location>
        <topology evidence="1">Multi-pass membrane protein</topology>
    </subcellularLocation>
</comment>
<dbReference type="GO" id="GO:0016887">
    <property type="term" value="F:ATP hydrolysis activity"/>
    <property type="evidence" value="ECO:0007669"/>
    <property type="project" value="InterPro"/>
</dbReference>
<evidence type="ECO:0000256" key="4">
    <source>
        <dbReference type="ARBA" id="ARBA00022840"/>
    </source>
</evidence>
<keyword evidence="3" id="KW-0547">Nucleotide-binding</keyword>
<dbReference type="GO" id="GO:0005524">
    <property type="term" value="F:ATP binding"/>
    <property type="evidence" value="ECO:0007669"/>
    <property type="project" value="UniProtKB-KW"/>
</dbReference>
<feature type="domain" description="ABC transmembrane type-1" evidence="9">
    <location>
        <begin position="93"/>
        <end position="378"/>
    </location>
</feature>
<dbReference type="PROSITE" id="PS50893">
    <property type="entry name" value="ABC_TRANSPORTER_2"/>
    <property type="match status" value="1"/>
</dbReference>
<dbReference type="InterPro" id="IPR011527">
    <property type="entry name" value="ABC1_TM_dom"/>
</dbReference>
<keyword evidence="6 7" id="KW-0472">Membrane</keyword>
<evidence type="ECO:0000256" key="7">
    <source>
        <dbReference type="SAM" id="Phobius"/>
    </source>
</evidence>
<dbReference type="SUPFAM" id="SSF52540">
    <property type="entry name" value="P-loop containing nucleoside triphosphate hydrolases"/>
    <property type="match status" value="1"/>
</dbReference>
<dbReference type="InterPro" id="IPR036640">
    <property type="entry name" value="ABC1_TM_sf"/>
</dbReference>
<dbReference type="GO" id="GO:0140359">
    <property type="term" value="F:ABC-type transporter activity"/>
    <property type="evidence" value="ECO:0007669"/>
    <property type="project" value="InterPro"/>
</dbReference>
<dbReference type="Pfam" id="PF00664">
    <property type="entry name" value="ABC_membrane"/>
    <property type="match status" value="1"/>
</dbReference>
<dbReference type="SMART" id="SM00382">
    <property type="entry name" value="AAA"/>
    <property type="match status" value="1"/>
</dbReference>
<sequence length="623" mass="68302">MPWLASPPNNPIRRARRAGRRSWIPGQAFRRLSCIAVRMPPMPLHASMRCWIARRRRAMDERFQPGQSPDAMLHEDWRGLPGALLRGRIRRVVAYVLLSLATASTGTLAALCVVPLIQSGPLTLPFVGHGWAFGTLAGRIAVFVAASSCFGVLRWWTTCLGADLVTRCGLRLRSEVHASLQSAPLRELQRMTSAEVAHALTHNIETLTQGFSALLQLFIAGITAVLSLAVALWLSPGPSLIAIVVLAAAMLVSRMSSREQAQVNHRYVGDMTSLFWRSEDFPRRWRHVHSFGRRGDEQAAFEANAARLGDGYKAQLLLIGRGRLYLEMLAVCGMAAIFWLALGTGNTDRASLIAVCLLLGRLLPYLTTTRQSLQQLRSAIPAWLLWRRFSQWPIDESDVLPGRPALIDIEQVALARPVPVDLRHLNLRPGEMTLVSGDSGIGKSSLMDVLAGLMEPVTFRATMDGRTAGFTVYRQHVRHGAYVGQGVRLWHRTVRDALAWVTGAPTDARFLSVLDDVGLTRPGILETLVNSLSGGETQRVALAQVLLREPRLAILDEATGALDAASELTVLRRMKERLTQTIIVVVSHRPGVRVLAEQVVYLGASSTVEDANGASARETEASG</sequence>
<dbReference type="AlphaFoldDB" id="A0A4R0Z1B3"/>
<dbReference type="Pfam" id="PF00005">
    <property type="entry name" value="ABC_tran"/>
    <property type="match status" value="1"/>
</dbReference>
<evidence type="ECO:0000256" key="5">
    <source>
        <dbReference type="ARBA" id="ARBA00022989"/>
    </source>
</evidence>
<organism evidence="10 11">
    <name type="scientific">Dyella soli</name>
    <dbReference type="NCBI Taxonomy" id="522319"/>
    <lineage>
        <taxon>Bacteria</taxon>
        <taxon>Pseudomonadati</taxon>
        <taxon>Pseudomonadota</taxon>
        <taxon>Gammaproteobacteria</taxon>
        <taxon>Lysobacterales</taxon>
        <taxon>Rhodanobacteraceae</taxon>
        <taxon>Dyella</taxon>
    </lineage>
</organism>
<comment type="caution">
    <text evidence="10">The sequence shown here is derived from an EMBL/GenBank/DDBJ whole genome shotgun (WGS) entry which is preliminary data.</text>
</comment>
<dbReference type="Gene3D" id="1.20.1560.10">
    <property type="entry name" value="ABC transporter type 1, transmembrane domain"/>
    <property type="match status" value="1"/>
</dbReference>
<dbReference type="Gene3D" id="3.40.50.300">
    <property type="entry name" value="P-loop containing nucleotide triphosphate hydrolases"/>
    <property type="match status" value="1"/>
</dbReference>
<feature type="transmembrane region" description="Helical" evidence="7">
    <location>
        <begin position="324"/>
        <end position="344"/>
    </location>
</feature>
<dbReference type="InterPro" id="IPR039421">
    <property type="entry name" value="Type_1_exporter"/>
</dbReference>
<dbReference type="GO" id="GO:0034040">
    <property type="term" value="F:ATPase-coupled lipid transmembrane transporter activity"/>
    <property type="evidence" value="ECO:0007669"/>
    <property type="project" value="TreeGrafter"/>
</dbReference>
<feature type="transmembrane region" description="Helical" evidence="7">
    <location>
        <begin position="137"/>
        <end position="157"/>
    </location>
</feature>
<feature type="domain" description="ABC transporter" evidence="8">
    <location>
        <begin position="404"/>
        <end position="623"/>
    </location>
</feature>
<evidence type="ECO:0000256" key="6">
    <source>
        <dbReference type="ARBA" id="ARBA00023136"/>
    </source>
</evidence>
<feature type="transmembrane region" description="Helical" evidence="7">
    <location>
        <begin position="213"/>
        <end position="234"/>
    </location>
</feature>
<dbReference type="PANTHER" id="PTHR24221:SF632">
    <property type="entry name" value="ATP-DEPENDENT LIPID A-CORE FLIPPASE"/>
    <property type="match status" value="1"/>
</dbReference>
<evidence type="ECO:0000256" key="1">
    <source>
        <dbReference type="ARBA" id="ARBA00004651"/>
    </source>
</evidence>